<accession>A0A923L5K0</accession>
<dbReference type="InterPro" id="IPR013078">
    <property type="entry name" value="His_Pase_superF_clade-1"/>
</dbReference>
<dbReference type="Pfam" id="PF00300">
    <property type="entry name" value="His_Phos_1"/>
    <property type="match status" value="1"/>
</dbReference>
<keyword evidence="2" id="KW-1185">Reference proteome</keyword>
<reference evidence="1" key="1">
    <citation type="submission" date="2020-08" db="EMBL/GenBank/DDBJ databases">
        <title>Genome public.</title>
        <authorList>
            <person name="Liu C."/>
            <person name="Sun Q."/>
        </authorList>
    </citation>
    <scope>NUCLEOTIDE SEQUENCE</scope>
    <source>
        <strain evidence="1">BX22</strain>
    </source>
</reference>
<dbReference type="GO" id="GO:0016791">
    <property type="term" value="F:phosphatase activity"/>
    <property type="evidence" value="ECO:0007669"/>
    <property type="project" value="TreeGrafter"/>
</dbReference>
<dbReference type="InterPro" id="IPR050275">
    <property type="entry name" value="PGM_Phosphatase"/>
</dbReference>
<dbReference type="AlphaFoldDB" id="A0A923L5K0"/>
<dbReference type="EMBL" id="JACOOL010000005">
    <property type="protein sequence ID" value="MBC5636882.1"/>
    <property type="molecule type" value="Genomic_DNA"/>
</dbReference>
<dbReference type="PANTHER" id="PTHR48100:SF1">
    <property type="entry name" value="HISTIDINE PHOSPHATASE FAMILY PROTEIN-RELATED"/>
    <property type="match status" value="1"/>
</dbReference>
<dbReference type="InterPro" id="IPR029033">
    <property type="entry name" value="His_PPase_superfam"/>
</dbReference>
<dbReference type="SUPFAM" id="SSF53254">
    <property type="entry name" value="Phosphoglycerate mutase-like"/>
    <property type="match status" value="1"/>
</dbReference>
<comment type="caution">
    <text evidence="1">The sequence shown here is derived from an EMBL/GenBank/DDBJ whole genome shotgun (WGS) entry which is preliminary data.</text>
</comment>
<proteinExistence type="predicted"/>
<sequence>MGKKIYLVRHCQANGQELTASLTEAGINQSLELVEFFADVLVERIISSPYHRAIDSVTPLAKEKDIPIEIDDRLSERVLSTTFFHDWRERLEQTFDDLDLVFEGGESSAQAMRRGIEVIKELLENEEEHILLATHGGLTSLILKYFQPSFRFKDWENLTNPDVFVIAYSNGELEITRLWK</sequence>
<evidence type="ECO:0000313" key="1">
    <source>
        <dbReference type="EMBL" id="MBC5636882.1"/>
    </source>
</evidence>
<gene>
    <name evidence="1" type="ORF">H8S33_08640</name>
</gene>
<dbReference type="Gene3D" id="3.40.50.1240">
    <property type="entry name" value="Phosphoglycerate mutase-like"/>
    <property type="match status" value="1"/>
</dbReference>
<dbReference type="CDD" id="cd07067">
    <property type="entry name" value="HP_PGM_like"/>
    <property type="match status" value="1"/>
</dbReference>
<dbReference type="PANTHER" id="PTHR48100">
    <property type="entry name" value="BROAD-SPECIFICITY PHOSPHATASE YOR283W-RELATED"/>
    <property type="match status" value="1"/>
</dbReference>
<protein>
    <submittedName>
        <fullName evidence="1">Histidine phosphatase family protein</fullName>
    </submittedName>
</protein>
<dbReference type="RefSeq" id="WP_186869595.1">
    <property type="nucleotide sequence ID" value="NZ_JACOOL010000005.1"/>
</dbReference>
<organism evidence="1 2">
    <name type="scientific">Ornithinibacillus hominis</name>
    <dbReference type="NCBI Taxonomy" id="2763055"/>
    <lineage>
        <taxon>Bacteria</taxon>
        <taxon>Bacillati</taxon>
        <taxon>Bacillota</taxon>
        <taxon>Bacilli</taxon>
        <taxon>Bacillales</taxon>
        <taxon>Bacillaceae</taxon>
        <taxon>Ornithinibacillus</taxon>
    </lineage>
</organism>
<name>A0A923L5K0_9BACI</name>
<evidence type="ECO:0000313" key="2">
    <source>
        <dbReference type="Proteomes" id="UP000637359"/>
    </source>
</evidence>
<dbReference type="GO" id="GO:0005737">
    <property type="term" value="C:cytoplasm"/>
    <property type="evidence" value="ECO:0007669"/>
    <property type="project" value="TreeGrafter"/>
</dbReference>
<dbReference type="Proteomes" id="UP000637359">
    <property type="component" value="Unassembled WGS sequence"/>
</dbReference>